<name>A0AAE0ERK4_9CHLO</name>
<organism evidence="2 3">
    <name type="scientific">Cymbomonas tetramitiformis</name>
    <dbReference type="NCBI Taxonomy" id="36881"/>
    <lineage>
        <taxon>Eukaryota</taxon>
        <taxon>Viridiplantae</taxon>
        <taxon>Chlorophyta</taxon>
        <taxon>Pyramimonadophyceae</taxon>
        <taxon>Pyramimonadales</taxon>
        <taxon>Pyramimonadaceae</taxon>
        <taxon>Cymbomonas</taxon>
    </lineage>
</organism>
<comment type="caution">
    <text evidence="2">The sequence shown here is derived from an EMBL/GenBank/DDBJ whole genome shotgun (WGS) entry which is preliminary data.</text>
</comment>
<proteinExistence type="predicted"/>
<evidence type="ECO:0000313" key="2">
    <source>
        <dbReference type="EMBL" id="KAK3237729.1"/>
    </source>
</evidence>
<sequence length="82" mass="9030">MNPPAGKVGQADTTSTANVEEKPDIGPGVDNMVLVTLQNESITQLLTILQAERECDSQEIWQLRQYIQNKSQSVLTAYLPSL</sequence>
<protein>
    <submittedName>
        <fullName evidence="2">Uncharacterized protein</fullName>
    </submittedName>
</protein>
<keyword evidence="3" id="KW-1185">Reference proteome</keyword>
<dbReference type="Proteomes" id="UP001190700">
    <property type="component" value="Unassembled WGS sequence"/>
</dbReference>
<reference evidence="2 3" key="1">
    <citation type="journal article" date="2015" name="Genome Biol. Evol.">
        <title>Comparative Genomics of a Bacterivorous Green Alga Reveals Evolutionary Causalities and Consequences of Phago-Mixotrophic Mode of Nutrition.</title>
        <authorList>
            <person name="Burns J.A."/>
            <person name="Paasch A."/>
            <person name="Narechania A."/>
            <person name="Kim E."/>
        </authorList>
    </citation>
    <scope>NUCLEOTIDE SEQUENCE [LARGE SCALE GENOMIC DNA]</scope>
    <source>
        <strain evidence="2 3">PLY_AMNH</strain>
    </source>
</reference>
<feature type="region of interest" description="Disordered" evidence="1">
    <location>
        <begin position="1"/>
        <end position="28"/>
    </location>
</feature>
<accession>A0AAE0ERK4</accession>
<dbReference type="EMBL" id="LGRX02034472">
    <property type="protein sequence ID" value="KAK3237729.1"/>
    <property type="molecule type" value="Genomic_DNA"/>
</dbReference>
<gene>
    <name evidence="2" type="ORF">CYMTET_52221</name>
</gene>
<evidence type="ECO:0000256" key="1">
    <source>
        <dbReference type="SAM" id="MobiDB-lite"/>
    </source>
</evidence>
<evidence type="ECO:0000313" key="3">
    <source>
        <dbReference type="Proteomes" id="UP001190700"/>
    </source>
</evidence>
<dbReference type="AlphaFoldDB" id="A0AAE0ERK4"/>